<keyword evidence="2" id="KW-1185">Reference proteome</keyword>
<organism evidence="1 2">
    <name type="scientific">Paraconexibacter algicola</name>
    <dbReference type="NCBI Taxonomy" id="2133960"/>
    <lineage>
        <taxon>Bacteria</taxon>
        <taxon>Bacillati</taxon>
        <taxon>Actinomycetota</taxon>
        <taxon>Thermoleophilia</taxon>
        <taxon>Solirubrobacterales</taxon>
        <taxon>Paraconexibacteraceae</taxon>
        <taxon>Paraconexibacter</taxon>
    </lineage>
</organism>
<dbReference type="OrthoDB" id="5243818at2"/>
<dbReference type="AlphaFoldDB" id="A0A2T4UDP0"/>
<evidence type="ECO:0000313" key="2">
    <source>
        <dbReference type="Proteomes" id="UP000240739"/>
    </source>
</evidence>
<comment type="caution">
    <text evidence="1">The sequence shown here is derived from an EMBL/GenBank/DDBJ whole genome shotgun (WGS) entry which is preliminary data.</text>
</comment>
<accession>A0A2T4UDP0</accession>
<gene>
    <name evidence="1" type="ORF">C7Y72_18470</name>
</gene>
<evidence type="ECO:0000313" key="1">
    <source>
        <dbReference type="EMBL" id="PTL55621.1"/>
    </source>
</evidence>
<evidence type="ECO:0008006" key="3">
    <source>
        <dbReference type="Google" id="ProtNLM"/>
    </source>
</evidence>
<dbReference type="RefSeq" id="WP_107570664.1">
    <property type="nucleotide sequence ID" value="NZ_PYYB01000003.1"/>
</dbReference>
<dbReference type="EMBL" id="PYYB01000003">
    <property type="protein sequence ID" value="PTL55621.1"/>
    <property type="molecule type" value="Genomic_DNA"/>
</dbReference>
<sequence>MAAGAVQIGWYATGFRGDQLQEALEEISAIAPRYGSTHYSVYRSMDDRYRFTQYFHFEKKADWDAFWNGPEFTRFRVVTSGWWQVPVLYTWQEVASFGFAPAVEPAEA</sequence>
<reference evidence="1 2" key="1">
    <citation type="submission" date="2018-03" db="EMBL/GenBank/DDBJ databases">
        <title>Aquarubrobacter algicola gen. nov., sp. nov., a novel actinobacterium isolated from shallow eutrophic lake during the end of cyanobacterial harmful algal blooms.</title>
        <authorList>
            <person name="Chun S.J."/>
        </authorList>
    </citation>
    <scope>NUCLEOTIDE SEQUENCE [LARGE SCALE GENOMIC DNA]</scope>
    <source>
        <strain evidence="1 2">Seoho-28</strain>
    </source>
</reference>
<protein>
    <recommendedName>
        <fullName evidence="3">ABM domain-containing protein</fullName>
    </recommendedName>
</protein>
<proteinExistence type="predicted"/>
<name>A0A2T4UDP0_9ACTN</name>
<dbReference type="Proteomes" id="UP000240739">
    <property type="component" value="Unassembled WGS sequence"/>
</dbReference>
<dbReference type="SUPFAM" id="SSF54909">
    <property type="entry name" value="Dimeric alpha+beta barrel"/>
    <property type="match status" value="1"/>
</dbReference>
<dbReference type="InterPro" id="IPR011008">
    <property type="entry name" value="Dimeric_a/b-barrel"/>
</dbReference>